<dbReference type="AlphaFoldDB" id="A0A0B6YMK0"/>
<dbReference type="EMBL" id="HACG01010583">
    <property type="protein sequence ID" value="CEK57448.1"/>
    <property type="molecule type" value="Transcribed_RNA"/>
</dbReference>
<reference evidence="1" key="1">
    <citation type="submission" date="2014-12" db="EMBL/GenBank/DDBJ databases">
        <title>Insight into the proteome of Arion vulgaris.</title>
        <authorList>
            <person name="Aradska J."/>
            <person name="Bulat T."/>
            <person name="Smidak R."/>
            <person name="Sarate P."/>
            <person name="Gangsoo J."/>
            <person name="Sialana F."/>
            <person name="Bilban M."/>
            <person name="Lubec G."/>
        </authorList>
    </citation>
    <scope>NUCLEOTIDE SEQUENCE</scope>
    <source>
        <tissue evidence="1">Skin</tissue>
    </source>
</reference>
<accession>A0A0B6YMK0</accession>
<feature type="non-terminal residue" evidence="1">
    <location>
        <position position="139"/>
    </location>
</feature>
<protein>
    <submittedName>
        <fullName evidence="1">Uncharacterized protein</fullName>
    </submittedName>
</protein>
<organism evidence="1">
    <name type="scientific">Arion vulgaris</name>
    <dbReference type="NCBI Taxonomy" id="1028688"/>
    <lineage>
        <taxon>Eukaryota</taxon>
        <taxon>Metazoa</taxon>
        <taxon>Spiralia</taxon>
        <taxon>Lophotrochozoa</taxon>
        <taxon>Mollusca</taxon>
        <taxon>Gastropoda</taxon>
        <taxon>Heterobranchia</taxon>
        <taxon>Euthyneura</taxon>
        <taxon>Panpulmonata</taxon>
        <taxon>Eupulmonata</taxon>
        <taxon>Stylommatophora</taxon>
        <taxon>Helicina</taxon>
        <taxon>Arionoidea</taxon>
        <taxon>Arionidae</taxon>
        <taxon>Arion</taxon>
    </lineage>
</organism>
<feature type="non-terminal residue" evidence="1">
    <location>
        <position position="1"/>
    </location>
</feature>
<evidence type="ECO:0000313" key="1">
    <source>
        <dbReference type="EMBL" id="CEK57448.1"/>
    </source>
</evidence>
<name>A0A0B6YMK0_9EUPU</name>
<gene>
    <name evidence="1" type="primary">ORF30197</name>
</gene>
<sequence length="139" mass="15123">GNSSTNHLRIINTGAQITKSVLKTARPPGKLIPAKPLHRTLAGQGSSIKSGGPQGETEYIKITSQLKFSPVNVPVTSLSHRSTAFSLSQISREQRRPQDLDYQATDNIHLEGETDQSSPLEADTKYINNIDSSRKLISS</sequence>
<proteinExistence type="predicted"/>